<dbReference type="EMBL" id="AP026868">
    <property type="protein sequence ID" value="BDS15576.1"/>
    <property type="molecule type" value="Genomic_DNA"/>
</dbReference>
<gene>
    <name evidence="2" type="ORF">AsAng_0063600</name>
</gene>
<geneLocation type="plasmid" evidence="2 3">
    <name>pAUEa</name>
</geneLocation>
<name>A0A916DWK7_9BACT</name>
<dbReference type="KEGG" id="aup:AsAng_0063600"/>
<proteinExistence type="predicted"/>
<feature type="signal peptide" evidence="1">
    <location>
        <begin position="1"/>
        <end position="20"/>
    </location>
</feature>
<keyword evidence="2" id="KW-0614">Plasmid</keyword>
<accession>A0A916DWK7</accession>
<sequence length="633" mass="66176">MKQFLLLFLLSIGFIITTHAQSPQAFQYQAIARSNTGLPIINQAISIRISIIANSPTGAILYVETHAPTTNQFGLFNLKVGQGTVANGTFNTISWGSNAHYLKLEMDETGNSAYQDMGTIPLVSVPYALHAATVDNTDDADADPNNELQSLSINGPNLSISGGNTITLPTGTTGGSIQFLSRNNDTLALSSGGGFVLLNDDNPSNELQTLSINGSNLSLSNGNTITLPTGNTTPQVLSKIGNSISLSNGGGSINLNDDNANNEIQTLSFSGSTLSISGNGGNSVTLPSGGTLDNAYDYGGAGVGRSIIADAGEVSITTASANATALRVENNNTGVGLISSTNNASNTFSAIQANTNSNSNTVAGIIGNTTGTAWGVAGQAAANSNAEAAVYGSNLRTVGGHGVLGVGFNGTVGQTGQSTGFGVYGENFDNVAPLGNGVGVGGKGFYGVLGEDRYLGAQNGAYGVYSNGTLGATGTKTFRIDHPKDPENKYLRHFSIESSEVLNVYRGTTTFDANGNATVELPDYFNSINKNVSYQLTPVGAYMPLYIKEKVNENNQFVVSGGIAGKEVSWAVYAERNDLYMQQNPQQRAVEIEKRPHEKGHYLIPSLYGEGQDKAIFKPQPKPQKQAPMNVMD</sequence>
<dbReference type="AlphaFoldDB" id="A0A916DWK7"/>
<feature type="chain" id="PRO_5037047176" evidence="1">
    <location>
        <begin position="21"/>
        <end position="633"/>
    </location>
</feature>
<evidence type="ECO:0000313" key="2">
    <source>
        <dbReference type="EMBL" id="BDS15576.1"/>
    </source>
</evidence>
<dbReference type="Proteomes" id="UP001060919">
    <property type="component" value="Plasmid pAUEa"/>
</dbReference>
<protein>
    <submittedName>
        <fullName evidence="2">Uncharacterized protein</fullName>
    </submittedName>
</protein>
<keyword evidence="3" id="KW-1185">Reference proteome</keyword>
<evidence type="ECO:0000313" key="3">
    <source>
        <dbReference type="Proteomes" id="UP001060919"/>
    </source>
</evidence>
<dbReference type="RefSeq" id="WP_264793648.1">
    <property type="nucleotide sequence ID" value="NZ_AP026868.1"/>
</dbReference>
<organism evidence="2 3">
    <name type="scientific">Aureispira anguillae</name>
    <dbReference type="NCBI Taxonomy" id="2864201"/>
    <lineage>
        <taxon>Bacteria</taxon>
        <taxon>Pseudomonadati</taxon>
        <taxon>Bacteroidota</taxon>
        <taxon>Saprospiria</taxon>
        <taxon>Saprospirales</taxon>
        <taxon>Saprospiraceae</taxon>
        <taxon>Aureispira</taxon>
    </lineage>
</organism>
<evidence type="ECO:0000256" key="1">
    <source>
        <dbReference type="SAM" id="SignalP"/>
    </source>
</evidence>
<keyword evidence="1" id="KW-0732">Signal</keyword>
<reference evidence="2" key="1">
    <citation type="submission" date="2022-09" db="EMBL/GenBank/DDBJ databases">
        <title>Aureispira anguillicida sp. nov., isolated from Leptocephalus of Japanese eel Anguilla japonica.</title>
        <authorList>
            <person name="Yuasa K."/>
            <person name="Mekata T."/>
            <person name="Ikunari K."/>
        </authorList>
    </citation>
    <scope>NUCLEOTIDE SEQUENCE</scope>
    <source>
        <strain evidence="2">EL160426</strain>
        <plasmid evidence="2">pAUEa</plasmid>
    </source>
</reference>